<dbReference type="AlphaFoldDB" id="A0A0R3QJS6"/>
<accession>A0A0R3QJS6</accession>
<name>A0A0R3QJS6_9BILA</name>
<proteinExistence type="predicted"/>
<keyword evidence="2" id="KW-1185">Reference proteome</keyword>
<evidence type="ECO:0000313" key="3">
    <source>
        <dbReference type="WBParaSite" id="BTMF_0000780701-mRNA-1"/>
    </source>
</evidence>
<dbReference type="WBParaSite" id="BTMF_0000780701-mRNA-1">
    <property type="protein sequence ID" value="BTMF_0000780701-mRNA-1"/>
    <property type="gene ID" value="BTMF_0000780701"/>
</dbReference>
<evidence type="ECO:0000313" key="1">
    <source>
        <dbReference type="EMBL" id="VDO20421.1"/>
    </source>
</evidence>
<protein>
    <submittedName>
        <fullName evidence="3">Peptidase M12A domain-containing protein</fullName>
    </submittedName>
</protein>
<gene>
    <name evidence="1" type="ORF">BTMF_LOCUS5921</name>
</gene>
<sequence>MQKNELGHMLITDYTLILIQRLPLLFLISTSHCNFYTTAIPLRANEPWSVILCKFADTARYEPQRREWYQNWMTGSGSDTIAKYFMNVSNGIYTIADTKVFGWVTLPWTVKQVRLMALADKAFWNNDNFNSSVSFNSALLVGKPTRWILSNLQMFFIKAKQLCVKLAARKTQLNKKKITILNTEHGAMYGNEDGVLITPRLSFNSVLTHEMVHSFHIGHSYSDRKIAIQNDATMAQIFPFAHMGEYGDRYDLMSTSNAWMYKSQYGLSGPGLNGPHLDYLGWLPSNRILYFGRDGKSSSIIRLSSLSISHAQSNDWLLVMLPFDKNDPANVFTLEFRTPINYDSGIKQEAVVIHKIDRKGTTYYSTIITHSKDYDEMMVGTEWVHFLEQDSPEVYPVIKVRVERIDKQRQVAVLQINSTFNPIKPNKISCRSTRKQRHLKDEMNSSHIQNEGETVRILPPEQNGFFKDLITFGMNACNNGYVWRMIDPYDYACVTKNRQQEIRYQRKVGNPSGICRKPLMLRKAFPSDTACVTQTEFVIIQKENAEMHKNMKYHSFFNGEETE</sequence>
<evidence type="ECO:0000313" key="2">
    <source>
        <dbReference type="Proteomes" id="UP000280834"/>
    </source>
</evidence>
<organism evidence="3">
    <name type="scientific">Brugia timori</name>
    <dbReference type="NCBI Taxonomy" id="42155"/>
    <lineage>
        <taxon>Eukaryota</taxon>
        <taxon>Metazoa</taxon>
        <taxon>Ecdysozoa</taxon>
        <taxon>Nematoda</taxon>
        <taxon>Chromadorea</taxon>
        <taxon>Rhabditida</taxon>
        <taxon>Spirurina</taxon>
        <taxon>Spiruromorpha</taxon>
        <taxon>Filarioidea</taxon>
        <taxon>Onchocercidae</taxon>
        <taxon>Brugia</taxon>
    </lineage>
</organism>
<dbReference type="Proteomes" id="UP000280834">
    <property type="component" value="Unassembled WGS sequence"/>
</dbReference>
<dbReference type="EMBL" id="UZAG01015450">
    <property type="protein sequence ID" value="VDO20421.1"/>
    <property type="molecule type" value="Genomic_DNA"/>
</dbReference>
<reference evidence="3" key="1">
    <citation type="submission" date="2017-02" db="UniProtKB">
        <authorList>
            <consortium name="WormBaseParasite"/>
        </authorList>
    </citation>
    <scope>IDENTIFICATION</scope>
</reference>
<reference evidence="1 2" key="2">
    <citation type="submission" date="2018-11" db="EMBL/GenBank/DDBJ databases">
        <authorList>
            <consortium name="Pathogen Informatics"/>
        </authorList>
    </citation>
    <scope>NUCLEOTIDE SEQUENCE [LARGE SCALE GENOMIC DNA]</scope>
</reference>
<dbReference type="STRING" id="42155.A0A0R3QJS6"/>